<name>A0ABT1SGF0_9FIRM</name>
<feature type="transmembrane region" description="Helical" evidence="5">
    <location>
        <begin position="185"/>
        <end position="208"/>
    </location>
</feature>
<evidence type="ECO:0000256" key="1">
    <source>
        <dbReference type="ARBA" id="ARBA00004141"/>
    </source>
</evidence>
<feature type="transmembrane region" description="Helical" evidence="5">
    <location>
        <begin position="275"/>
        <end position="296"/>
    </location>
</feature>
<feature type="domain" description="Cation/H+ exchanger transmembrane" evidence="6">
    <location>
        <begin position="9"/>
        <end position="380"/>
    </location>
</feature>
<sequence length="391" mass="41616">MATSLGIIIILGLLANEVFTRIKLPGLLGMIIAGVIIGPYGLNWLSEDIIKVSADFRKLALIIILLRAGFGISKEDLKKVGAPAIRLSCIPGLFEGLAIAYVAMKIFQFNFVQGGMLGFIIAAVSPAVIVPAMLNFMERGLGEEKGIPTLILAGASIDDVFAITIFSTFLGIYSGSKINIGMRILSIPISIILGILVGVVIGIFLVKIFKKYSIRDTKKVLYIIGAGILLTTFEDLVKSKIEIAGLLGVMTIGFIIFESMPDIGKRIAVKLNKIWVFAEILLFVLVGAQVNIWLALDTGFKGMLLIVIGLFARSTGVVLSLLKTNLNMKEKIFCIIAYIPKATVQAAIGAIPLSLGVESGDLILSIAVLSIVLTAPLGAIGVSLSGDKLLS</sequence>
<evidence type="ECO:0000256" key="5">
    <source>
        <dbReference type="SAM" id="Phobius"/>
    </source>
</evidence>
<proteinExistence type="predicted"/>
<dbReference type="InterPro" id="IPR038770">
    <property type="entry name" value="Na+/solute_symporter_sf"/>
</dbReference>
<feature type="transmembrane region" description="Helical" evidence="5">
    <location>
        <begin position="24"/>
        <end position="42"/>
    </location>
</feature>
<dbReference type="Pfam" id="PF00999">
    <property type="entry name" value="Na_H_Exchanger"/>
    <property type="match status" value="1"/>
</dbReference>
<evidence type="ECO:0000256" key="4">
    <source>
        <dbReference type="ARBA" id="ARBA00023136"/>
    </source>
</evidence>
<dbReference type="Proteomes" id="UP001524478">
    <property type="component" value="Unassembled WGS sequence"/>
</dbReference>
<feature type="transmembrane region" description="Helical" evidence="5">
    <location>
        <begin position="116"/>
        <end position="137"/>
    </location>
</feature>
<feature type="transmembrane region" description="Helical" evidence="5">
    <location>
        <begin position="334"/>
        <end position="356"/>
    </location>
</feature>
<feature type="transmembrane region" description="Helical" evidence="5">
    <location>
        <begin position="84"/>
        <end position="104"/>
    </location>
</feature>
<dbReference type="Gene3D" id="1.20.1530.20">
    <property type="match status" value="1"/>
</dbReference>
<dbReference type="InterPro" id="IPR051843">
    <property type="entry name" value="CPA1_transporter"/>
</dbReference>
<dbReference type="EMBL" id="JANGAC010000021">
    <property type="protein sequence ID" value="MCQ4925350.1"/>
    <property type="molecule type" value="Genomic_DNA"/>
</dbReference>
<protein>
    <submittedName>
        <fullName evidence="7">Cation:proton antiporter</fullName>
    </submittedName>
</protein>
<dbReference type="InterPro" id="IPR006153">
    <property type="entry name" value="Cation/H_exchanger_TM"/>
</dbReference>
<evidence type="ECO:0000256" key="2">
    <source>
        <dbReference type="ARBA" id="ARBA00022692"/>
    </source>
</evidence>
<gene>
    <name evidence="7" type="ORF">NE686_19760</name>
</gene>
<organism evidence="7 8">
    <name type="scientific">Tissierella carlieri</name>
    <dbReference type="NCBI Taxonomy" id="689904"/>
    <lineage>
        <taxon>Bacteria</taxon>
        <taxon>Bacillati</taxon>
        <taxon>Bacillota</taxon>
        <taxon>Tissierellia</taxon>
        <taxon>Tissierellales</taxon>
        <taxon>Tissierellaceae</taxon>
        <taxon>Tissierella</taxon>
    </lineage>
</organism>
<evidence type="ECO:0000313" key="8">
    <source>
        <dbReference type="Proteomes" id="UP001524478"/>
    </source>
</evidence>
<comment type="caution">
    <text evidence="7">The sequence shown here is derived from an EMBL/GenBank/DDBJ whole genome shotgun (WGS) entry which is preliminary data.</text>
</comment>
<keyword evidence="4 5" id="KW-0472">Membrane</keyword>
<dbReference type="RefSeq" id="WP_256312840.1">
    <property type="nucleotide sequence ID" value="NZ_JANGAC010000021.1"/>
</dbReference>
<feature type="transmembrane region" description="Helical" evidence="5">
    <location>
        <begin position="362"/>
        <end position="384"/>
    </location>
</feature>
<evidence type="ECO:0000259" key="6">
    <source>
        <dbReference type="Pfam" id="PF00999"/>
    </source>
</evidence>
<keyword evidence="3 5" id="KW-1133">Transmembrane helix</keyword>
<dbReference type="PANTHER" id="PTHR31102">
    <property type="match status" value="1"/>
</dbReference>
<reference evidence="7 8" key="1">
    <citation type="submission" date="2022-06" db="EMBL/GenBank/DDBJ databases">
        <title>Isolation of gut microbiota from human fecal samples.</title>
        <authorList>
            <person name="Pamer E.G."/>
            <person name="Barat B."/>
            <person name="Waligurski E."/>
            <person name="Medina S."/>
            <person name="Paddock L."/>
            <person name="Mostad J."/>
        </authorList>
    </citation>
    <scope>NUCLEOTIDE SEQUENCE [LARGE SCALE GENOMIC DNA]</scope>
    <source>
        <strain evidence="7 8">DFI.7.95</strain>
    </source>
</reference>
<feature type="transmembrane region" description="Helical" evidence="5">
    <location>
        <begin position="302"/>
        <end position="322"/>
    </location>
</feature>
<keyword evidence="8" id="KW-1185">Reference proteome</keyword>
<evidence type="ECO:0000313" key="7">
    <source>
        <dbReference type="EMBL" id="MCQ4925350.1"/>
    </source>
</evidence>
<evidence type="ECO:0000256" key="3">
    <source>
        <dbReference type="ARBA" id="ARBA00022989"/>
    </source>
</evidence>
<feature type="transmembrane region" description="Helical" evidence="5">
    <location>
        <begin position="220"/>
        <end position="237"/>
    </location>
</feature>
<comment type="subcellular location">
    <subcellularLocation>
        <location evidence="1">Membrane</location>
        <topology evidence="1">Multi-pass membrane protein</topology>
    </subcellularLocation>
</comment>
<feature type="transmembrane region" description="Helical" evidence="5">
    <location>
        <begin position="243"/>
        <end position="263"/>
    </location>
</feature>
<keyword evidence="2 5" id="KW-0812">Transmembrane</keyword>
<accession>A0ABT1SGF0</accession>
<feature type="transmembrane region" description="Helical" evidence="5">
    <location>
        <begin position="149"/>
        <end position="173"/>
    </location>
</feature>
<dbReference type="PANTHER" id="PTHR31102:SF1">
    <property type="entry name" value="CATION_H+ EXCHANGER DOMAIN-CONTAINING PROTEIN"/>
    <property type="match status" value="1"/>
</dbReference>